<evidence type="ECO:0000256" key="5">
    <source>
        <dbReference type="ARBA" id="ARBA00022927"/>
    </source>
</evidence>
<evidence type="ECO:0000256" key="8">
    <source>
        <dbReference type="SAM" id="MobiDB-lite"/>
    </source>
</evidence>
<dbReference type="SUPFAM" id="SSF117289">
    <property type="entry name" value="Nucleoporin domain"/>
    <property type="match status" value="1"/>
</dbReference>
<keyword evidence="6" id="KW-0811">Translocation</keyword>
<dbReference type="Pfam" id="PF08801">
    <property type="entry name" value="Nucleoporin_N"/>
    <property type="match status" value="1"/>
</dbReference>
<sequence length="1293" mass="144274">MFVPKAGSATTLRNPRRRQRTSSGESIKAPSAKRQRSILSQDDNPDTGIPTYGAPNHRSSIPTATTEVDSTPAPGGENQKNIPIRTFNATEKRKSDVLGPIILYLNCHVYLTKSETSVQKIADVLSPPAMGMGLLSLNSRPSFGRIPPWSHRPYLPMDASDVSPLGVILSTATSSTPGLMILMPHNGRIIYWETVSCAASLSLPRQKQTGLQGYVPGMLSGECATDIVNAEPSGVIVTFSTGRVAHITLRDSQGKPAVTVNFLKNPHSTGGIGFLDGIKNVFGAGYWRKKVAAVRAGESFQRGQRDIIIATSAGLVEVWDTHWNNGSILKNQYDVKEDLLAATRKDEASDYEVKIWDLAVVTSSCEDSSNPWEISVLVGLFSGVTIQGVFVTRLRLTDGARVLSTNPISLHTFPTDSLHLEPRLFIPKPHETAFIVIGQSIILLSLTDAEGTSSSQLLIDNGQPRTFHDSINFRSGQAYEILGSGFEDQSEEYANPSCLLMIREFGVVRITALPRQETAETARISAQHKLEQAVFYGTMLGNPLNLSSKGDLDFPVPEIEQATLAICQGLLRSTSKFIPSAAISIDQNLKLRSKALDDLSRILLDQNKIIDRRIWWELLWGAEKLAAQRAIWRLEASARKRNSSGATFLAHVLGLMNEKFKTKLDDTDDPIRQWFLFDSYRMEHIVPWIFHAIKPQKGNTSKQMRRMSEQILEAGELSLAVLETAFRYRDEHASQFGIGDGYLEEGVLTTNYEGLPEFWTSQSISYSEIGHLLDLELDSCRAIQQTSTSSDGGDQQISAKIARNSARHLRIMGQMYSERIRWLSAQEDQKLIDEASATKQSHIKQRRWQLFKLAGIGQLNEAIELAESFQDMSALVELIIELQDQNKVVFTNVDTPDGIELDRKISLYFEKFGDAWADAFFGRQISMGQPGILFSAKKFQSFVTRFLHKHQPYARLSWINDVIGEADYECAAKTLEHLALEQEQDVWGHRVKLALAKLSHLARWEKDAPSDTRALQNDIKRLEGLAEMGAVQEVIYSYVSPVLRDAIDQKAEIDLAIDHFAKSTAQKLPSLHELLKEALTGVVTRKMLSLDQLVDVLTLIDPSQDPDIGQNDFSGDEFHLALRVIRLGHNAQGDPNYSLALQKLVWRRCIIRDKWDATGGTAEQMGSETESPLTATALSRTLALCLNDRTDPSKPPLYRPTRPQDVLLNDSDSALISSRFRPEQRARIIRDLERENSTLLRYIEKSELECWFKSLLSSAEKERTSDDALQTPCSMDAESSLSQTNRKERLSWL</sequence>
<dbReference type="GO" id="GO:0005643">
    <property type="term" value="C:nuclear pore"/>
    <property type="evidence" value="ECO:0000314"/>
    <property type="project" value="AspGD"/>
</dbReference>
<protein>
    <submittedName>
        <fullName evidence="11">Nuclear pore complex protein An-Nup133 (Eurofung)</fullName>
    </submittedName>
</protein>
<dbReference type="InterPro" id="IPR007187">
    <property type="entry name" value="Nucleoporin_Nup133/Nup155_C"/>
</dbReference>
<dbReference type="GO" id="GO:0006606">
    <property type="term" value="P:protein import into nucleus"/>
    <property type="evidence" value="ECO:0000318"/>
    <property type="project" value="GO_Central"/>
</dbReference>
<dbReference type="OrthoDB" id="103454at2759"/>
<dbReference type="InterPro" id="IPR015943">
    <property type="entry name" value="WD40/YVTN_repeat-like_dom_sf"/>
</dbReference>
<keyword evidence="12" id="KW-1185">Reference proteome</keyword>
<comment type="similarity">
    <text evidence="2">Belongs to the nucleoporin Nup133 family.</text>
</comment>
<feature type="compositionally biased region" description="Polar residues" evidence="8">
    <location>
        <begin position="57"/>
        <end position="69"/>
    </location>
</feature>
<evidence type="ECO:0000259" key="10">
    <source>
        <dbReference type="Pfam" id="PF08801"/>
    </source>
</evidence>
<dbReference type="VEuPathDB" id="FungiDB:AN4293"/>
<reference evidence="12" key="2">
    <citation type="journal article" date="2009" name="Fungal Genet. Biol.">
        <title>The 2008 update of the Aspergillus nidulans genome annotation: a community effort.</title>
        <authorList>
            <person name="Wortman J.R."/>
            <person name="Gilsenan J.M."/>
            <person name="Joardar V."/>
            <person name="Deegan J."/>
            <person name="Clutterbuck J."/>
            <person name="Andersen M.R."/>
            <person name="Archer D."/>
            <person name="Bencina M."/>
            <person name="Braus G."/>
            <person name="Coutinho P."/>
            <person name="von Dohren H."/>
            <person name="Doonan J."/>
            <person name="Driessen A.J."/>
            <person name="Durek P."/>
            <person name="Espeso E."/>
            <person name="Fekete E."/>
            <person name="Flipphi M."/>
            <person name="Estrada C.G."/>
            <person name="Geysens S."/>
            <person name="Goldman G."/>
            <person name="de Groot P.W."/>
            <person name="Hansen K."/>
            <person name="Harris S.D."/>
            <person name="Heinekamp T."/>
            <person name="Helmstaedt K."/>
            <person name="Henrissat B."/>
            <person name="Hofmann G."/>
            <person name="Homan T."/>
            <person name="Horio T."/>
            <person name="Horiuchi H."/>
            <person name="James S."/>
            <person name="Jones M."/>
            <person name="Karaffa L."/>
            <person name="Karanyi Z."/>
            <person name="Kato M."/>
            <person name="Keller N."/>
            <person name="Kelly D.E."/>
            <person name="Kiel J.A."/>
            <person name="Kim J.M."/>
            <person name="van der Klei I.J."/>
            <person name="Klis F.M."/>
            <person name="Kovalchuk A."/>
            <person name="Krasevec N."/>
            <person name="Kubicek C.P."/>
            <person name="Liu B."/>
            <person name="Maccabe A."/>
            <person name="Meyer V."/>
            <person name="Mirabito P."/>
            <person name="Miskei M."/>
            <person name="Mos M."/>
            <person name="Mullins J."/>
            <person name="Nelson D.R."/>
            <person name="Nielsen J."/>
            <person name="Oakley B.R."/>
            <person name="Osmani S.A."/>
            <person name="Pakula T."/>
            <person name="Paszewski A."/>
            <person name="Paulsen I."/>
            <person name="Pilsyk S."/>
            <person name="Pocsi I."/>
            <person name="Punt P.J."/>
            <person name="Ram A.F."/>
            <person name="Ren Q."/>
            <person name="Robellet X."/>
            <person name="Robson G."/>
            <person name="Seiboth B."/>
            <person name="van Solingen P."/>
            <person name="Specht T."/>
            <person name="Sun J."/>
            <person name="Taheri-Talesh N."/>
            <person name="Takeshita N."/>
            <person name="Ussery D."/>
            <person name="vanKuyk P.A."/>
            <person name="Visser H."/>
            <person name="van de Vondervoort P.J."/>
            <person name="de Vries R.P."/>
            <person name="Walton J."/>
            <person name="Xiang X."/>
            <person name="Xiong Y."/>
            <person name="Zeng A.P."/>
            <person name="Brandt B.W."/>
            <person name="Cornell M.J."/>
            <person name="van den Hondel C.A."/>
            <person name="Visser J."/>
            <person name="Oliver S.G."/>
            <person name="Turner G."/>
        </authorList>
    </citation>
    <scope>GENOME REANNOTATION</scope>
    <source>
        <strain evidence="12">FGSC A4 / ATCC 38163 / CBS 112.46 / NRRL 194 / M139</strain>
    </source>
</reference>
<dbReference type="Gene3D" id="1.20.58.1380">
    <property type="match status" value="1"/>
</dbReference>
<dbReference type="FunCoup" id="Q5B587">
    <property type="interactions" value="123"/>
</dbReference>
<feature type="region of interest" description="Disordered" evidence="8">
    <location>
        <begin position="1"/>
        <end position="82"/>
    </location>
</feature>
<dbReference type="PANTHER" id="PTHR13405:SF11">
    <property type="entry name" value="NUCLEAR PORE COMPLEX PROTEIN NUP133"/>
    <property type="match status" value="1"/>
</dbReference>
<dbReference type="GO" id="GO:0031080">
    <property type="term" value="C:nuclear pore outer ring"/>
    <property type="evidence" value="ECO:0000318"/>
    <property type="project" value="GO_Central"/>
</dbReference>
<keyword evidence="7" id="KW-0539">Nucleus</keyword>
<gene>
    <name evidence="11" type="ORF">ANIA_04293</name>
</gene>
<dbReference type="KEGG" id="ani:ANIA_04293"/>
<accession>C8V9A1</accession>
<dbReference type="Pfam" id="PF03177">
    <property type="entry name" value="Nucleoporin_C"/>
    <property type="match status" value="1"/>
</dbReference>
<dbReference type="Proteomes" id="UP000000560">
    <property type="component" value="Chromosome III"/>
</dbReference>
<keyword evidence="3" id="KW-0813">Transport</keyword>
<feature type="domain" description="Nucleoporin Nup133/Nup155-like N-terminal" evidence="10">
    <location>
        <begin position="153"/>
        <end position="509"/>
    </location>
</feature>
<feature type="compositionally biased region" description="Polar residues" evidence="8">
    <location>
        <begin position="1267"/>
        <end position="1284"/>
    </location>
</feature>
<dbReference type="OMA" id="HVATLLW"/>
<dbReference type="InterPro" id="IPR014908">
    <property type="entry name" value="Nucleoporin_Nup133/Nup155_N"/>
</dbReference>
<dbReference type="GO" id="GO:0017056">
    <property type="term" value="F:structural constituent of nuclear pore"/>
    <property type="evidence" value="ECO:0000318"/>
    <property type="project" value="GO_Central"/>
</dbReference>
<evidence type="ECO:0000256" key="2">
    <source>
        <dbReference type="ARBA" id="ARBA00005569"/>
    </source>
</evidence>
<dbReference type="GO" id="GO:0016973">
    <property type="term" value="P:poly(A)+ mRNA export from nucleus"/>
    <property type="evidence" value="ECO:0000318"/>
    <property type="project" value="GO_Central"/>
</dbReference>
<dbReference type="EMBL" id="BN001303">
    <property type="protein sequence ID" value="CBF77824.1"/>
    <property type="molecule type" value="Genomic_DNA"/>
</dbReference>
<proteinExistence type="inferred from homology"/>
<name>Q5B587_EMENI</name>
<organism evidence="11 12">
    <name type="scientific">Emericella nidulans (strain FGSC A4 / ATCC 38163 / CBS 112.46 / NRRL 194 / M139)</name>
    <name type="common">Aspergillus nidulans</name>
    <dbReference type="NCBI Taxonomy" id="227321"/>
    <lineage>
        <taxon>Eukaryota</taxon>
        <taxon>Fungi</taxon>
        <taxon>Dikarya</taxon>
        <taxon>Ascomycota</taxon>
        <taxon>Pezizomycotina</taxon>
        <taxon>Eurotiomycetes</taxon>
        <taxon>Eurotiomycetidae</taxon>
        <taxon>Eurotiales</taxon>
        <taxon>Aspergillaceae</taxon>
        <taxon>Aspergillus</taxon>
        <taxon>Aspergillus subgen. Nidulantes</taxon>
    </lineage>
</organism>
<comment type="subcellular location">
    <subcellularLocation>
        <location evidence="1">Nucleus envelope</location>
    </subcellularLocation>
</comment>
<dbReference type="eggNOG" id="KOG4121">
    <property type="taxonomic scope" value="Eukaryota"/>
</dbReference>
<accession>Q5B587</accession>
<dbReference type="InParanoid" id="Q5B587"/>
<evidence type="ECO:0000256" key="3">
    <source>
        <dbReference type="ARBA" id="ARBA00022448"/>
    </source>
</evidence>
<evidence type="ECO:0000313" key="11">
    <source>
        <dbReference type="EMBL" id="CBF77824.1"/>
    </source>
</evidence>
<dbReference type="GO" id="GO:0000972">
    <property type="term" value="P:transcription-dependent tethering of RNA polymerase II gene DNA at nuclear periphery"/>
    <property type="evidence" value="ECO:0000318"/>
    <property type="project" value="GO_Central"/>
</dbReference>
<evidence type="ECO:0000256" key="7">
    <source>
        <dbReference type="ARBA" id="ARBA00023242"/>
    </source>
</evidence>
<dbReference type="InterPro" id="IPR037624">
    <property type="entry name" value="Nup133-like"/>
</dbReference>
<dbReference type="HOGENOM" id="CLU_002493_0_0_1"/>
<evidence type="ECO:0000256" key="1">
    <source>
        <dbReference type="ARBA" id="ARBA00004259"/>
    </source>
</evidence>
<keyword evidence="4" id="KW-0509">mRNA transport</keyword>
<dbReference type="Gene3D" id="2.130.10.10">
    <property type="entry name" value="YVTN repeat-like/Quinoprotein amine dehydrogenase"/>
    <property type="match status" value="1"/>
</dbReference>
<feature type="region of interest" description="Disordered" evidence="8">
    <location>
        <begin position="1263"/>
        <end position="1293"/>
    </location>
</feature>
<reference evidence="12" key="1">
    <citation type="journal article" date="2005" name="Nature">
        <title>Sequencing of Aspergillus nidulans and comparative analysis with A. fumigatus and A. oryzae.</title>
        <authorList>
            <person name="Galagan J.E."/>
            <person name="Calvo S.E."/>
            <person name="Cuomo C."/>
            <person name="Ma L.J."/>
            <person name="Wortman J.R."/>
            <person name="Batzoglou S."/>
            <person name="Lee S.I."/>
            <person name="Basturkmen M."/>
            <person name="Spevak C.C."/>
            <person name="Clutterbuck J."/>
            <person name="Kapitonov V."/>
            <person name="Jurka J."/>
            <person name="Scazzocchio C."/>
            <person name="Farman M."/>
            <person name="Butler J."/>
            <person name="Purcell S."/>
            <person name="Harris S."/>
            <person name="Braus G.H."/>
            <person name="Draht O."/>
            <person name="Busch S."/>
            <person name="D'Enfert C."/>
            <person name="Bouchier C."/>
            <person name="Goldman G.H."/>
            <person name="Bell-Pedersen D."/>
            <person name="Griffiths-Jones S."/>
            <person name="Doonan J.H."/>
            <person name="Yu J."/>
            <person name="Vienken K."/>
            <person name="Pain A."/>
            <person name="Freitag M."/>
            <person name="Selker E.U."/>
            <person name="Archer D.B."/>
            <person name="Penalva M.A."/>
            <person name="Oakley B.R."/>
            <person name="Momany M."/>
            <person name="Tanaka T."/>
            <person name="Kumagai T."/>
            <person name="Asai K."/>
            <person name="Machida M."/>
            <person name="Nierman W.C."/>
            <person name="Denning D.W."/>
            <person name="Caddick M."/>
            <person name="Hynes M."/>
            <person name="Paoletti M."/>
            <person name="Fischer R."/>
            <person name="Miller B."/>
            <person name="Dyer P."/>
            <person name="Sachs M.S."/>
            <person name="Osmani S.A."/>
            <person name="Birren B.W."/>
        </authorList>
    </citation>
    <scope>NUCLEOTIDE SEQUENCE [LARGE SCALE GENOMIC DNA]</scope>
    <source>
        <strain evidence="12">FGSC A4 / ATCC 38163 / CBS 112.46 / NRRL 194 / M139</strain>
    </source>
</reference>
<dbReference type="PANTHER" id="PTHR13405">
    <property type="entry name" value="NUCLEAR PORE COMPLEX PROTEIN NUP133"/>
    <property type="match status" value="1"/>
</dbReference>
<dbReference type="STRING" id="227321.Q5B587"/>
<evidence type="ECO:0000313" key="12">
    <source>
        <dbReference type="Proteomes" id="UP000000560"/>
    </source>
</evidence>
<dbReference type="GeneID" id="2872094"/>
<evidence type="ECO:0000256" key="4">
    <source>
        <dbReference type="ARBA" id="ARBA00022816"/>
    </source>
</evidence>
<feature type="domain" description="Nucleoporin Nup133/Nup155-like C-terminal" evidence="9">
    <location>
        <begin position="618"/>
        <end position="1254"/>
    </location>
</feature>
<evidence type="ECO:0000259" key="9">
    <source>
        <dbReference type="Pfam" id="PF03177"/>
    </source>
</evidence>
<dbReference type="FunFam" id="2.130.10.10:FF:001057">
    <property type="entry name" value="Nuclear pore complex subunit Nup133, putative"/>
    <property type="match status" value="1"/>
</dbReference>
<dbReference type="RefSeq" id="XP_661897.1">
    <property type="nucleotide sequence ID" value="XM_656805.1"/>
</dbReference>
<evidence type="ECO:0000256" key="6">
    <source>
        <dbReference type="ARBA" id="ARBA00023010"/>
    </source>
</evidence>
<keyword evidence="5" id="KW-0653">Protein transport</keyword>